<evidence type="ECO:0000313" key="2">
    <source>
        <dbReference type="EMBL" id="TDU39505.1"/>
    </source>
</evidence>
<dbReference type="InterPro" id="IPR016181">
    <property type="entry name" value="Acyl_CoA_acyltransferase"/>
</dbReference>
<dbReference type="RefSeq" id="WP_133757582.1">
    <property type="nucleotide sequence ID" value="NZ_SOBW01000008.1"/>
</dbReference>
<sequence>MIQIRQATLDDLPEITTIFRDTIRHINSKHYSDKHIQVWSSGADDIDVWKERIENLYFIVAEVKNEIVGFSYLKNGYYLDGLYVSKNYLRRTVGSKLLRIMESRVSINGFEVIKADISTNALDFFDSHYYEVDKKQKKNIKGLAFQVYSVSREL</sequence>
<dbReference type="Proteomes" id="UP000294689">
    <property type="component" value="Unassembled WGS sequence"/>
</dbReference>
<gene>
    <name evidence="2" type="ORF">BXY82_1531</name>
</gene>
<organism evidence="2 3">
    <name type="scientific">Gelidibacter sediminis</name>
    <dbReference type="NCBI Taxonomy" id="1608710"/>
    <lineage>
        <taxon>Bacteria</taxon>
        <taxon>Pseudomonadati</taxon>
        <taxon>Bacteroidota</taxon>
        <taxon>Flavobacteriia</taxon>
        <taxon>Flavobacteriales</taxon>
        <taxon>Flavobacteriaceae</taxon>
        <taxon>Gelidibacter</taxon>
    </lineage>
</organism>
<dbReference type="Pfam" id="PF13673">
    <property type="entry name" value="Acetyltransf_10"/>
    <property type="match status" value="1"/>
</dbReference>
<keyword evidence="2" id="KW-0012">Acyltransferase</keyword>
<feature type="domain" description="N-acetyltransferase" evidence="1">
    <location>
        <begin position="2"/>
        <end position="154"/>
    </location>
</feature>
<keyword evidence="2" id="KW-0808">Transferase</keyword>
<keyword evidence="3" id="KW-1185">Reference proteome</keyword>
<dbReference type="OrthoDB" id="424368at2"/>
<dbReference type="InterPro" id="IPR000182">
    <property type="entry name" value="GNAT_dom"/>
</dbReference>
<dbReference type="CDD" id="cd04301">
    <property type="entry name" value="NAT_SF"/>
    <property type="match status" value="1"/>
</dbReference>
<dbReference type="AlphaFoldDB" id="A0A4R7PX37"/>
<dbReference type="EMBL" id="SOBW01000008">
    <property type="protein sequence ID" value="TDU39505.1"/>
    <property type="molecule type" value="Genomic_DNA"/>
</dbReference>
<accession>A0A4R7PX37</accession>
<dbReference type="Gene3D" id="3.40.630.30">
    <property type="match status" value="1"/>
</dbReference>
<dbReference type="PANTHER" id="PTHR43451">
    <property type="entry name" value="ACETYLTRANSFERASE (GNAT) FAMILY PROTEIN"/>
    <property type="match status" value="1"/>
</dbReference>
<evidence type="ECO:0000313" key="3">
    <source>
        <dbReference type="Proteomes" id="UP000294689"/>
    </source>
</evidence>
<protein>
    <submittedName>
        <fullName evidence="2">L-amino acid N-acyltransferase YncA</fullName>
    </submittedName>
</protein>
<dbReference type="SUPFAM" id="SSF55729">
    <property type="entry name" value="Acyl-CoA N-acyltransferases (Nat)"/>
    <property type="match status" value="1"/>
</dbReference>
<evidence type="ECO:0000259" key="1">
    <source>
        <dbReference type="PROSITE" id="PS51186"/>
    </source>
</evidence>
<name>A0A4R7PX37_9FLAO</name>
<comment type="caution">
    <text evidence="2">The sequence shown here is derived from an EMBL/GenBank/DDBJ whole genome shotgun (WGS) entry which is preliminary data.</text>
</comment>
<dbReference type="GO" id="GO:0016747">
    <property type="term" value="F:acyltransferase activity, transferring groups other than amino-acyl groups"/>
    <property type="evidence" value="ECO:0007669"/>
    <property type="project" value="InterPro"/>
</dbReference>
<dbReference type="InterPro" id="IPR052564">
    <property type="entry name" value="N-acetyltrans/Recomb-assoc"/>
</dbReference>
<proteinExistence type="predicted"/>
<dbReference type="PANTHER" id="PTHR43451:SF1">
    <property type="entry name" value="ACETYLTRANSFERASE"/>
    <property type="match status" value="1"/>
</dbReference>
<dbReference type="PROSITE" id="PS51186">
    <property type="entry name" value="GNAT"/>
    <property type="match status" value="1"/>
</dbReference>
<reference evidence="2 3" key="1">
    <citation type="submission" date="2019-03" db="EMBL/GenBank/DDBJ databases">
        <title>Genomic Encyclopedia of Archaeal and Bacterial Type Strains, Phase II (KMG-II): from individual species to whole genera.</title>
        <authorList>
            <person name="Goeker M."/>
        </authorList>
    </citation>
    <scope>NUCLEOTIDE SEQUENCE [LARGE SCALE GENOMIC DNA]</scope>
    <source>
        <strain evidence="2 3">DSM 28135</strain>
    </source>
</reference>